<gene>
    <name evidence="3" type="ORF">ACFFLS_17830</name>
</gene>
<accession>A0ABV6BY29</accession>
<keyword evidence="4" id="KW-1185">Reference proteome</keyword>
<comment type="similarity">
    <text evidence="1">Belongs to the NAD(P)-dependent epimerase/dehydratase family.</text>
</comment>
<dbReference type="SUPFAM" id="SSF51735">
    <property type="entry name" value="NAD(P)-binding Rossmann-fold domains"/>
    <property type="match status" value="1"/>
</dbReference>
<dbReference type="InterPro" id="IPR036291">
    <property type="entry name" value="NAD(P)-bd_dom_sf"/>
</dbReference>
<dbReference type="PANTHER" id="PTHR43000">
    <property type="entry name" value="DTDP-D-GLUCOSE 4,6-DEHYDRATASE-RELATED"/>
    <property type="match status" value="1"/>
</dbReference>
<comment type="caution">
    <text evidence="3">The sequence shown here is derived from an EMBL/GenBank/DDBJ whole genome shotgun (WGS) entry which is preliminary data.</text>
</comment>
<dbReference type="Pfam" id="PF01370">
    <property type="entry name" value="Epimerase"/>
    <property type="match status" value="1"/>
</dbReference>
<name>A0ABV6BY29_9FLAO</name>
<evidence type="ECO:0000256" key="1">
    <source>
        <dbReference type="ARBA" id="ARBA00007637"/>
    </source>
</evidence>
<protein>
    <submittedName>
        <fullName evidence="3">NAD-dependent epimerase/dehydratase family protein</fullName>
    </submittedName>
</protein>
<evidence type="ECO:0000259" key="2">
    <source>
        <dbReference type="Pfam" id="PF01370"/>
    </source>
</evidence>
<proteinExistence type="inferred from homology"/>
<dbReference type="Gene3D" id="3.40.50.720">
    <property type="entry name" value="NAD(P)-binding Rossmann-like Domain"/>
    <property type="match status" value="1"/>
</dbReference>
<sequence length="298" mass="33363">MEIVISGASGFVGKNLTNYLSSFNFSIKSISLRNNGWKGNLQSSAIIHLAGKAHDTKNTSDASIYFEVNTNLTKELFDVFLESEINDFIYFSSVKAVADKVQEVLFEDVNGNPKTPYGQSKWQAEEYILSKEIPVGKRIFIIRPCMIHGPGNKGNLNLLFNVVKKGIPYPLTSFYNERSFLGIDNLNFLIKEILENKEIPSGVYNFSDDEFLSTNEVVKVISSVLNKKDKSIAVPKTIITTIAKVGDLIRFPLNSETIQKLTENYRVSNQKIKTAIGIEKLPFTAKEGLTKTIKSFVK</sequence>
<dbReference type="InterPro" id="IPR001509">
    <property type="entry name" value="Epimerase_deHydtase"/>
</dbReference>
<reference evidence="3 4" key="1">
    <citation type="submission" date="2024-09" db="EMBL/GenBank/DDBJ databases">
        <authorList>
            <person name="Sun Q."/>
            <person name="Mori K."/>
        </authorList>
    </citation>
    <scope>NUCLEOTIDE SEQUENCE [LARGE SCALE GENOMIC DNA]</scope>
    <source>
        <strain evidence="3 4">CGMCC 1.12926</strain>
    </source>
</reference>
<dbReference type="EMBL" id="JBHLYW010000011">
    <property type="protein sequence ID" value="MFC0078912.1"/>
    <property type="molecule type" value="Genomic_DNA"/>
</dbReference>
<dbReference type="RefSeq" id="WP_379683486.1">
    <property type="nucleotide sequence ID" value="NZ_JBHLYW010000011.1"/>
</dbReference>
<organism evidence="3 4">
    <name type="scientific">Flavobacterium procerum</name>
    <dbReference type="NCBI Taxonomy" id="1455569"/>
    <lineage>
        <taxon>Bacteria</taxon>
        <taxon>Pseudomonadati</taxon>
        <taxon>Bacteroidota</taxon>
        <taxon>Flavobacteriia</taxon>
        <taxon>Flavobacteriales</taxon>
        <taxon>Flavobacteriaceae</taxon>
        <taxon>Flavobacterium</taxon>
    </lineage>
</organism>
<feature type="domain" description="NAD-dependent epimerase/dehydratase" evidence="2">
    <location>
        <begin position="3"/>
        <end position="196"/>
    </location>
</feature>
<evidence type="ECO:0000313" key="3">
    <source>
        <dbReference type="EMBL" id="MFC0078912.1"/>
    </source>
</evidence>
<dbReference type="Proteomes" id="UP001589734">
    <property type="component" value="Unassembled WGS sequence"/>
</dbReference>
<evidence type="ECO:0000313" key="4">
    <source>
        <dbReference type="Proteomes" id="UP001589734"/>
    </source>
</evidence>